<protein>
    <submittedName>
        <fullName evidence="1">Aldo/keto reductase</fullName>
    </submittedName>
</protein>
<reference evidence="1" key="1">
    <citation type="journal article" date="2025" name="Int. J. Syst. Evol. Microbiol.">
        <title>Streptomyces citrinus sp. nov., with yellow diffusible pigment.</title>
        <authorList>
            <person name="He Y."/>
            <person name="Yang E."/>
            <person name="Xu J."/>
            <person name="Sun Y."/>
            <person name="Sun L."/>
        </authorList>
    </citation>
    <scope>NUCLEOTIDE SEQUENCE</scope>
    <source>
        <strain evidence="1">Q6</strain>
    </source>
</reference>
<evidence type="ECO:0000313" key="1">
    <source>
        <dbReference type="EMBL" id="WWQ62177.1"/>
    </source>
</evidence>
<accession>A0ACD5A4Q2</accession>
<evidence type="ECO:0000313" key="2">
    <source>
        <dbReference type="Proteomes" id="UP001432251"/>
    </source>
</evidence>
<gene>
    <name evidence="1" type="ORF">V2W30_01535</name>
</gene>
<keyword evidence="2" id="KW-1185">Reference proteome</keyword>
<dbReference type="Proteomes" id="UP001432251">
    <property type="component" value="Chromosome"/>
</dbReference>
<dbReference type="EMBL" id="CP146022">
    <property type="protein sequence ID" value="WWQ62177.1"/>
    <property type="molecule type" value="Genomic_DNA"/>
</dbReference>
<name>A0ACD5A4Q2_9ACTN</name>
<proteinExistence type="predicted"/>
<organism evidence="1 2">
    <name type="scientific">Streptomyces citrinus</name>
    <dbReference type="NCBI Taxonomy" id="3118173"/>
    <lineage>
        <taxon>Bacteria</taxon>
        <taxon>Bacillati</taxon>
        <taxon>Actinomycetota</taxon>
        <taxon>Actinomycetes</taxon>
        <taxon>Kitasatosporales</taxon>
        <taxon>Streptomycetaceae</taxon>
        <taxon>Streptomyces</taxon>
    </lineage>
</organism>
<sequence>MLSARLLYEGRGVHPVGLSCWPPSFAPHAAAAGEEGASAEGVQAAGAHGHAGGAHGHGGDDAGRWLDAVRSALKHGTNLIAVADICGLGRTERLLSSLWSEVPRETVRIACAAGHFRGTAPHPYAAPHLHHQFKQTLDNLATDYLDLYVLDRPDFGPDGRHLADAVRPLSAWRDSGVVRSVGLRVPGATASADTRRAFGRAVRALAPDVLVVTYNALTGPVRIDGADVFDYAAERGLRVLITSPLAHGLLAAPPSAPPSPACAGHPWFHPGVRRIVRDGLRPLRERFGDEALPGLALRHCLDRAPHAVVLPGFSHPDQIALHHTGLDVPFGAHDQELVDDTYARLRSRLSRTMGSSASVASDGSGAREPTNSSA</sequence>